<sequence>MNQAGETYVLTQDISAPGTAFTIAASDVILDLGGHTVAYNTAPSSVPVYGVYVNVLRSRVTVRNGTLLQGAGGSARSPAVFIYGGTATGGHELHHLVIGVRGDQTHGIDAGFAGYTFNNSKIHHSYVQVTGGVPADCSSGGPAGISLQASASGGAQVHDNIVVESHVGISAAGVGSESGSNPSRIHRNLIQHRRRAGCKGPYGIGVQGISHGVEVDANQIVSDDGRGIIVAGWGQGSAAGASGNSVHDNRIDVGYSTLATGGFYPENSVYGIRDRYHAGDNRFENNVVLVTNDVTDPGNDHVRGFYIGSDASDADMRGIVARGNTVFARRGQGSGTIRAFHFDYADEVTIDANRYLTAGEVRNTGNVTALTFTNNAPLDVLASSALAAPTGLAVARCLNSYVLTWNTNPEADVFEYAVYRDGAKLPISPRGGTFYVDVGAALPGPHSYAVSALALSGLGGPRSAEASTAAAGVCLGAIVSDTTPPAAPSNLMVQ</sequence>
<dbReference type="SMART" id="SM00710">
    <property type="entry name" value="PbH1"/>
    <property type="match status" value="7"/>
</dbReference>
<protein>
    <recommendedName>
        <fullName evidence="3">Right handed beta helix domain-containing protein</fullName>
    </recommendedName>
</protein>
<dbReference type="AlphaFoldDB" id="A0A1F6TF94"/>
<accession>A0A1F6TF94</accession>
<dbReference type="InterPro" id="IPR013783">
    <property type="entry name" value="Ig-like_fold"/>
</dbReference>
<organism evidence="1 2">
    <name type="scientific">Candidatus Muproteobacteria bacterium RBG_16_64_11</name>
    <dbReference type="NCBI Taxonomy" id="1817758"/>
    <lineage>
        <taxon>Bacteria</taxon>
        <taxon>Pseudomonadati</taxon>
        <taxon>Pseudomonadota</taxon>
        <taxon>Candidatus Muproteobacteria</taxon>
    </lineage>
</organism>
<name>A0A1F6TF94_9PROT</name>
<reference evidence="1 2" key="1">
    <citation type="journal article" date="2016" name="Nat. Commun.">
        <title>Thousands of microbial genomes shed light on interconnected biogeochemical processes in an aquifer system.</title>
        <authorList>
            <person name="Anantharaman K."/>
            <person name="Brown C.T."/>
            <person name="Hug L.A."/>
            <person name="Sharon I."/>
            <person name="Castelle C.J."/>
            <person name="Probst A.J."/>
            <person name="Thomas B.C."/>
            <person name="Singh A."/>
            <person name="Wilkins M.J."/>
            <person name="Karaoz U."/>
            <person name="Brodie E.L."/>
            <person name="Williams K.H."/>
            <person name="Hubbard S.S."/>
            <person name="Banfield J.F."/>
        </authorList>
    </citation>
    <scope>NUCLEOTIDE SEQUENCE [LARGE SCALE GENOMIC DNA]</scope>
</reference>
<dbReference type="InterPro" id="IPR006626">
    <property type="entry name" value="PbH1"/>
</dbReference>
<dbReference type="Proteomes" id="UP000177925">
    <property type="component" value="Unassembled WGS sequence"/>
</dbReference>
<dbReference type="SUPFAM" id="SSF51126">
    <property type="entry name" value="Pectin lyase-like"/>
    <property type="match status" value="1"/>
</dbReference>
<dbReference type="Gene3D" id="2.60.40.10">
    <property type="entry name" value="Immunoglobulins"/>
    <property type="match status" value="1"/>
</dbReference>
<evidence type="ECO:0000313" key="2">
    <source>
        <dbReference type="Proteomes" id="UP000177925"/>
    </source>
</evidence>
<proteinExistence type="predicted"/>
<dbReference type="InterPro" id="IPR011050">
    <property type="entry name" value="Pectin_lyase_fold/virulence"/>
</dbReference>
<comment type="caution">
    <text evidence="1">The sequence shown here is derived from an EMBL/GenBank/DDBJ whole genome shotgun (WGS) entry which is preliminary data.</text>
</comment>
<evidence type="ECO:0000313" key="1">
    <source>
        <dbReference type="EMBL" id="OGI43762.1"/>
    </source>
</evidence>
<evidence type="ECO:0008006" key="3">
    <source>
        <dbReference type="Google" id="ProtNLM"/>
    </source>
</evidence>
<dbReference type="EMBL" id="MFSS01000039">
    <property type="protein sequence ID" value="OGI43762.1"/>
    <property type="molecule type" value="Genomic_DNA"/>
</dbReference>
<gene>
    <name evidence="1" type="ORF">A2150_07755</name>
</gene>